<comment type="caution">
    <text evidence="8">The sequence shown here is derived from an EMBL/GenBank/DDBJ whole genome shotgun (WGS) entry which is preliminary data.</text>
</comment>
<organism evidence="8 9">
    <name type="scientific">Cryptolaemus montrouzieri</name>
    <dbReference type="NCBI Taxonomy" id="559131"/>
    <lineage>
        <taxon>Eukaryota</taxon>
        <taxon>Metazoa</taxon>
        <taxon>Ecdysozoa</taxon>
        <taxon>Arthropoda</taxon>
        <taxon>Hexapoda</taxon>
        <taxon>Insecta</taxon>
        <taxon>Pterygota</taxon>
        <taxon>Neoptera</taxon>
        <taxon>Endopterygota</taxon>
        <taxon>Coleoptera</taxon>
        <taxon>Polyphaga</taxon>
        <taxon>Cucujiformia</taxon>
        <taxon>Coccinelloidea</taxon>
        <taxon>Coccinellidae</taxon>
        <taxon>Scymninae</taxon>
        <taxon>Scymnini</taxon>
        <taxon>Cryptolaemus</taxon>
    </lineage>
</organism>
<evidence type="ECO:0000256" key="4">
    <source>
        <dbReference type="ARBA" id="ARBA00022692"/>
    </source>
</evidence>
<evidence type="ECO:0000256" key="7">
    <source>
        <dbReference type="SAM" id="Phobius"/>
    </source>
</evidence>
<dbReference type="Proteomes" id="UP001516400">
    <property type="component" value="Unassembled WGS sequence"/>
</dbReference>
<evidence type="ECO:0000256" key="3">
    <source>
        <dbReference type="ARBA" id="ARBA00017877"/>
    </source>
</evidence>
<evidence type="ECO:0000256" key="6">
    <source>
        <dbReference type="ARBA" id="ARBA00023136"/>
    </source>
</evidence>
<evidence type="ECO:0000256" key="1">
    <source>
        <dbReference type="ARBA" id="ARBA00004141"/>
    </source>
</evidence>
<dbReference type="InterPro" id="IPR007277">
    <property type="entry name" value="Svp26/Tex261"/>
</dbReference>
<evidence type="ECO:0000256" key="5">
    <source>
        <dbReference type="ARBA" id="ARBA00022989"/>
    </source>
</evidence>
<dbReference type="GO" id="GO:0016020">
    <property type="term" value="C:membrane"/>
    <property type="evidence" value="ECO:0007669"/>
    <property type="project" value="UniProtKB-SubCell"/>
</dbReference>
<dbReference type="Pfam" id="PF04148">
    <property type="entry name" value="Erv26"/>
    <property type="match status" value="1"/>
</dbReference>
<feature type="transmembrane region" description="Helical" evidence="7">
    <location>
        <begin position="6"/>
        <end position="31"/>
    </location>
</feature>
<name>A0ABD2NF51_9CUCU</name>
<protein>
    <recommendedName>
        <fullName evidence="3">Protein TEX261</fullName>
    </recommendedName>
</protein>
<keyword evidence="5 7" id="KW-1133">Transmembrane helix</keyword>
<accession>A0ABD2NF51</accession>
<comment type="subcellular location">
    <subcellularLocation>
        <location evidence="1">Membrane</location>
        <topology evidence="1">Multi-pass membrane protein</topology>
    </subcellularLocation>
</comment>
<dbReference type="EMBL" id="JABFTP020000103">
    <property type="protein sequence ID" value="KAL3277179.1"/>
    <property type="molecule type" value="Genomic_DNA"/>
</dbReference>
<comment type="similarity">
    <text evidence="2">Belongs to the SVP26 family.</text>
</comment>
<dbReference type="PANTHER" id="PTHR13144:SF0">
    <property type="entry name" value="PROTEIN TEX261"/>
    <property type="match status" value="1"/>
</dbReference>
<keyword evidence="9" id="KW-1185">Reference proteome</keyword>
<sequence length="196" mass="22279">MWFLTIISYIAICIQIIFITVAIASGLYYLAELVEEYSSVAKKCITWLNISVTLLYILLWLLEGFPLFMIICGVLAQMSHFAILKNFPYVTLLSPSFIVAVIFIVINHLLAFRHFADIYYSFSEVLAYFTLCLWLVPFSLFVSLSANDNVLPMTADKSDGDVVTNYFSKKGKKPGLLSFFNYAKESLLPVRTKKGF</sequence>
<dbReference type="PANTHER" id="PTHR13144">
    <property type="entry name" value="TEX261 PROTEIN"/>
    <property type="match status" value="1"/>
</dbReference>
<evidence type="ECO:0000313" key="9">
    <source>
        <dbReference type="Proteomes" id="UP001516400"/>
    </source>
</evidence>
<keyword evidence="4 7" id="KW-0812">Transmembrane</keyword>
<feature type="transmembrane region" description="Helical" evidence="7">
    <location>
        <begin position="52"/>
        <end position="76"/>
    </location>
</feature>
<feature type="transmembrane region" description="Helical" evidence="7">
    <location>
        <begin position="88"/>
        <end position="113"/>
    </location>
</feature>
<gene>
    <name evidence="8" type="ORF">HHI36_012530</name>
</gene>
<keyword evidence="6 7" id="KW-0472">Membrane</keyword>
<reference evidence="8 9" key="1">
    <citation type="journal article" date="2021" name="BMC Biol.">
        <title>Horizontally acquired antibacterial genes associated with adaptive radiation of ladybird beetles.</title>
        <authorList>
            <person name="Li H.S."/>
            <person name="Tang X.F."/>
            <person name="Huang Y.H."/>
            <person name="Xu Z.Y."/>
            <person name="Chen M.L."/>
            <person name="Du X.Y."/>
            <person name="Qiu B.Y."/>
            <person name="Chen P.T."/>
            <person name="Zhang W."/>
            <person name="Slipinski A."/>
            <person name="Escalona H.E."/>
            <person name="Waterhouse R.M."/>
            <person name="Zwick A."/>
            <person name="Pang H."/>
        </authorList>
    </citation>
    <scope>NUCLEOTIDE SEQUENCE [LARGE SCALE GENOMIC DNA]</scope>
    <source>
        <strain evidence="8">SYSU2018</strain>
    </source>
</reference>
<evidence type="ECO:0000313" key="8">
    <source>
        <dbReference type="EMBL" id="KAL3277179.1"/>
    </source>
</evidence>
<dbReference type="AlphaFoldDB" id="A0ABD2NF51"/>
<evidence type="ECO:0000256" key="2">
    <source>
        <dbReference type="ARBA" id="ARBA00008096"/>
    </source>
</evidence>
<proteinExistence type="inferred from homology"/>
<feature type="transmembrane region" description="Helical" evidence="7">
    <location>
        <begin position="125"/>
        <end position="146"/>
    </location>
</feature>